<feature type="compositionally biased region" description="Low complexity" evidence="1">
    <location>
        <begin position="125"/>
        <end position="137"/>
    </location>
</feature>
<sequence>MRKLGWHLPYHPLQVTSVFIDVFLSGSGSLWISSQSLGSSFSFFIAAICCVVGISTYDYIVAMSEQEQQGARGQQNAGMSMNSSFKRMIVEESARKMNMVPKAAAEARKKSEILQPVLRHEVPQGQGSDSSFGSSSGWMAPRPGDHRHHNKRGRSPVSARATEQ</sequence>
<dbReference type="AlphaFoldDB" id="A0AAV9DXN2"/>
<keyword evidence="2" id="KW-1133">Transmembrane helix</keyword>
<dbReference type="Proteomes" id="UP001180020">
    <property type="component" value="Unassembled WGS sequence"/>
</dbReference>
<feature type="transmembrane region" description="Helical" evidence="2">
    <location>
        <begin position="12"/>
        <end position="34"/>
    </location>
</feature>
<comment type="caution">
    <text evidence="3">The sequence shown here is derived from an EMBL/GenBank/DDBJ whole genome shotgun (WGS) entry which is preliminary data.</text>
</comment>
<accession>A0AAV9DXN2</accession>
<feature type="compositionally biased region" description="Basic residues" evidence="1">
    <location>
        <begin position="145"/>
        <end position="154"/>
    </location>
</feature>
<dbReference type="EMBL" id="JAUJYO010000010">
    <property type="protein sequence ID" value="KAK1305589.1"/>
    <property type="molecule type" value="Genomic_DNA"/>
</dbReference>
<evidence type="ECO:0000313" key="3">
    <source>
        <dbReference type="EMBL" id="KAK1305589.1"/>
    </source>
</evidence>
<gene>
    <name evidence="3" type="ORF">QJS10_CPA10g02068</name>
</gene>
<evidence type="ECO:0000256" key="2">
    <source>
        <dbReference type="SAM" id="Phobius"/>
    </source>
</evidence>
<protein>
    <submittedName>
        <fullName evidence="3">S-acyltransferase</fullName>
    </submittedName>
</protein>
<feature type="compositionally biased region" description="Basic and acidic residues" evidence="1">
    <location>
        <begin position="105"/>
        <end position="122"/>
    </location>
</feature>
<evidence type="ECO:0000256" key="1">
    <source>
        <dbReference type="SAM" id="MobiDB-lite"/>
    </source>
</evidence>
<keyword evidence="2" id="KW-0472">Membrane</keyword>
<keyword evidence="2" id="KW-0812">Transmembrane</keyword>
<reference evidence="3" key="1">
    <citation type="journal article" date="2023" name="Nat. Commun.">
        <title>Diploid and tetraploid genomes of Acorus and the evolution of monocots.</title>
        <authorList>
            <person name="Ma L."/>
            <person name="Liu K.W."/>
            <person name="Li Z."/>
            <person name="Hsiao Y.Y."/>
            <person name="Qi Y."/>
            <person name="Fu T."/>
            <person name="Tang G.D."/>
            <person name="Zhang D."/>
            <person name="Sun W.H."/>
            <person name="Liu D.K."/>
            <person name="Li Y."/>
            <person name="Chen G.Z."/>
            <person name="Liu X.D."/>
            <person name="Liao X.Y."/>
            <person name="Jiang Y.T."/>
            <person name="Yu X."/>
            <person name="Hao Y."/>
            <person name="Huang J."/>
            <person name="Zhao X.W."/>
            <person name="Ke S."/>
            <person name="Chen Y.Y."/>
            <person name="Wu W.L."/>
            <person name="Hsu J.L."/>
            <person name="Lin Y.F."/>
            <person name="Huang M.D."/>
            <person name="Li C.Y."/>
            <person name="Huang L."/>
            <person name="Wang Z.W."/>
            <person name="Zhao X."/>
            <person name="Zhong W.Y."/>
            <person name="Peng D.H."/>
            <person name="Ahmad S."/>
            <person name="Lan S."/>
            <person name="Zhang J.S."/>
            <person name="Tsai W.C."/>
            <person name="Van de Peer Y."/>
            <person name="Liu Z.J."/>
        </authorList>
    </citation>
    <scope>NUCLEOTIDE SEQUENCE</scope>
    <source>
        <strain evidence="3">CP</strain>
    </source>
</reference>
<feature type="transmembrane region" description="Helical" evidence="2">
    <location>
        <begin position="40"/>
        <end position="62"/>
    </location>
</feature>
<evidence type="ECO:0000313" key="4">
    <source>
        <dbReference type="Proteomes" id="UP001180020"/>
    </source>
</evidence>
<name>A0AAV9DXN2_ACOCL</name>
<organism evidence="3 4">
    <name type="scientific">Acorus calamus</name>
    <name type="common">Sweet flag</name>
    <dbReference type="NCBI Taxonomy" id="4465"/>
    <lineage>
        <taxon>Eukaryota</taxon>
        <taxon>Viridiplantae</taxon>
        <taxon>Streptophyta</taxon>
        <taxon>Embryophyta</taxon>
        <taxon>Tracheophyta</taxon>
        <taxon>Spermatophyta</taxon>
        <taxon>Magnoliopsida</taxon>
        <taxon>Liliopsida</taxon>
        <taxon>Acoraceae</taxon>
        <taxon>Acorus</taxon>
    </lineage>
</organism>
<proteinExistence type="predicted"/>
<feature type="region of interest" description="Disordered" evidence="1">
    <location>
        <begin position="100"/>
        <end position="164"/>
    </location>
</feature>
<keyword evidence="4" id="KW-1185">Reference proteome</keyword>
<reference evidence="3" key="2">
    <citation type="submission" date="2023-06" db="EMBL/GenBank/DDBJ databases">
        <authorList>
            <person name="Ma L."/>
            <person name="Liu K.-W."/>
            <person name="Li Z."/>
            <person name="Hsiao Y.-Y."/>
            <person name="Qi Y."/>
            <person name="Fu T."/>
            <person name="Tang G."/>
            <person name="Zhang D."/>
            <person name="Sun W.-H."/>
            <person name="Liu D.-K."/>
            <person name="Li Y."/>
            <person name="Chen G.-Z."/>
            <person name="Liu X.-D."/>
            <person name="Liao X.-Y."/>
            <person name="Jiang Y.-T."/>
            <person name="Yu X."/>
            <person name="Hao Y."/>
            <person name="Huang J."/>
            <person name="Zhao X.-W."/>
            <person name="Ke S."/>
            <person name="Chen Y.-Y."/>
            <person name="Wu W.-L."/>
            <person name="Hsu J.-L."/>
            <person name="Lin Y.-F."/>
            <person name="Huang M.-D."/>
            <person name="Li C.-Y."/>
            <person name="Huang L."/>
            <person name="Wang Z.-W."/>
            <person name="Zhao X."/>
            <person name="Zhong W.-Y."/>
            <person name="Peng D.-H."/>
            <person name="Ahmad S."/>
            <person name="Lan S."/>
            <person name="Zhang J.-S."/>
            <person name="Tsai W.-C."/>
            <person name="Van De Peer Y."/>
            <person name="Liu Z.-J."/>
        </authorList>
    </citation>
    <scope>NUCLEOTIDE SEQUENCE</scope>
    <source>
        <strain evidence="3">CP</strain>
        <tissue evidence="3">Leaves</tissue>
    </source>
</reference>